<dbReference type="Proteomes" id="UP000054653">
    <property type="component" value="Unassembled WGS sequence"/>
</dbReference>
<name>A0A0V1DAA2_TRIBR</name>
<feature type="transmembrane region" description="Helical" evidence="5">
    <location>
        <begin position="494"/>
        <end position="517"/>
    </location>
</feature>
<evidence type="ECO:0000256" key="1">
    <source>
        <dbReference type="ARBA" id="ARBA00004141"/>
    </source>
</evidence>
<feature type="transmembrane region" description="Helical" evidence="5">
    <location>
        <begin position="138"/>
        <end position="156"/>
    </location>
</feature>
<feature type="transmembrane region" description="Helical" evidence="5">
    <location>
        <begin position="109"/>
        <end position="132"/>
    </location>
</feature>
<protein>
    <submittedName>
        <fullName evidence="7">DC-STAMP domain-containing protein 2</fullName>
    </submittedName>
</protein>
<proteinExistence type="predicted"/>
<feature type="transmembrane region" description="Helical" evidence="5">
    <location>
        <begin position="315"/>
        <end position="336"/>
    </location>
</feature>
<comment type="caution">
    <text evidence="7">The sequence shown here is derived from an EMBL/GenBank/DDBJ whole genome shotgun (WGS) entry which is preliminary data.</text>
</comment>
<feature type="transmembrane region" description="Helical" evidence="5">
    <location>
        <begin position="168"/>
        <end position="191"/>
    </location>
</feature>
<evidence type="ECO:0000256" key="2">
    <source>
        <dbReference type="ARBA" id="ARBA00022692"/>
    </source>
</evidence>
<dbReference type="Pfam" id="PF07782">
    <property type="entry name" value="DC_STAMP"/>
    <property type="match status" value="1"/>
</dbReference>
<dbReference type="OrthoDB" id="5914594at2759"/>
<evidence type="ECO:0000256" key="5">
    <source>
        <dbReference type="SAM" id="Phobius"/>
    </source>
</evidence>
<sequence>MDCSNSKSSRFTSKLKIVSRFTVVLNFIVKMSVFMKLWRINKAKKKLIDATNRYLAMKHTIPSGEEERIEDDLDVFRKFFTPVEDDEFDENKYGFFENMHRYGTVPNNIARAVLGLVSVWLFYILIVCVGVLKWSTDPYKVGLICGVLSVITLFGISMNRFVCCSFFVMLPASCTSTARTVLILLVLTWTIQGPMLNMQINLRKTAETLACVQEKVAKETIKLKAAVQNVAESKMKPLLRLTNSFHQLSDSGKNVLKKIHSGVTALGKGVKRLRNWLGNVLGTCNKVLMKPYEICVKMFNVIVEYCDYTAWFMPVVWFVCRVISAVSTVCNVLLFVTQFCKLKDIITKKIKDALLEGIEKKLLQAEERIVNAYSFNFSISETVEYSVEYKTNVTVLVDMLKEKIDYIRELFDMIDISIGGFVGLTLLYMPIAAALYVKAFLHSDEIDNYFITEGLQKFDKRLWLKGQEAILPFTDKERKKYLKRTDLKMTSKELWMRCIPQLLNLIAGFIIIVYWMVVDNSVCTFLKIINQFLNKATDFDLPLRFKPVVVGSGLIAKTYNDIIEEMVPEVSAPENIAAYWQRCITEPTEPDIRLRWITVAIFGYCLITVFVQVYLYRIRSLICETFYPETIEKRIAFMHGEIGVSRGGWKHFAEKSVKAKLGGSKADIAQKLRQRVASQAFLVGSFIRASGGQRKSCIECNEEGPAEDFQNFRNCEACQAAYCIACFFGVTKCMKCNQVKQIDDIEIDEERLELYSKKKQDKRSAARQKRMFHDRQRIQVARILWMKKDSIQLVSVSIVSSFGKLLNHFSSSSLLVSVADLLSYIASASTVILAEKSDEELDDSIIIRTVIGSLLFENIPLQTLSLSVFPRDFAFDWFSQLIQHLHVFHLLISIFQGAFPNRYTK</sequence>
<dbReference type="OMA" id="NICIMAN"/>
<dbReference type="PANTHER" id="PTHR21041">
    <property type="entry name" value="DENDRITIC CELL-SPECIFIC TRANSMEMBRANE PROTEIN"/>
    <property type="match status" value="1"/>
</dbReference>
<keyword evidence="8" id="KW-1185">Reference proteome</keyword>
<comment type="subcellular location">
    <subcellularLocation>
        <location evidence="1">Membrane</location>
        <topology evidence="1">Multi-pass membrane protein</topology>
    </subcellularLocation>
</comment>
<dbReference type="Pfam" id="PF26039">
    <property type="entry name" value="Dcst2"/>
    <property type="match status" value="1"/>
</dbReference>
<feature type="non-terminal residue" evidence="7">
    <location>
        <position position="905"/>
    </location>
</feature>
<gene>
    <name evidence="7" type="primary">DCST2</name>
    <name evidence="7" type="ORF">T03_5918</name>
</gene>
<organism evidence="7 8">
    <name type="scientific">Trichinella britovi</name>
    <name type="common">Parasitic roundworm</name>
    <dbReference type="NCBI Taxonomy" id="45882"/>
    <lineage>
        <taxon>Eukaryota</taxon>
        <taxon>Metazoa</taxon>
        <taxon>Ecdysozoa</taxon>
        <taxon>Nematoda</taxon>
        <taxon>Enoplea</taxon>
        <taxon>Dorylaimia</taxon>
        <taxon>Trichinellida</taxon>
        <taxon>Trichinellidae</taxon>
        <taxon>Trichinella</taxon>
    </lineage>
</organism>
<dbReference type="InterPro" id="IPR012858">
    <property type="entry name" value="DC_STAMP-like"/>
</dbReference>
<dbReference type="PANTHER" id="PTHR21041:SF9">
    <property type="entry name" value="DENDRITIC CELL-SPECIFIC TRANSMEMBRANE PROTEIN-LIKE DOMAIN-CONTAINING PROTEIN"/>
    <property type="match status" value="1"/>
</dbReference>
<evidence type="ECO:0000259" key="6">
    <source>
        <dbReference type="Pfam" id="PF07782"/>
    </source>
</evidence>
<accession>A0A0V1DAA2</accession>
<dbReference type="GO" id="GO:0016020">
    <property type="term" value="C:membrane"/>
    <property type="evidence" value="ECO:0007669"/>
    <property type="project" value="UniProtKB-SubCell"/>
</dbReference>
<feature type="domain" description="Dendritic cell-specific transmembrane protein-like" evidence="6">
    <location>
        <begin position="447"/>
        <end position="639"/>
    </location>
</feature>
<keyword evidence="2 5" id="KW-0812">Transmembrane</keyword>
<evidence type="ECO:0000313" key="7">
    <source>
        <dbReference type="EMBL" id="KRY58439.1"/>
    </source>
</evidence>
<reference evidence="7 8" key="1">
    <citation type="submission" date="2015-01" db="EMBL/GenBank/DDBJ databases">
        <title>Evolution of Trichinella species and genotypes.</title>
        <authorList>
            <person name="Korhonen P.K."/>
            <person name="Edoardo P."/>
            <person name="Giuseppe L.R."/>
            <person name="Gasser R.B."/>
        </authorList>
    </citation>
    <scope>NUCLEOTIDE SEQUENCE [LARGE SCALE GENOMIC DNA]</scope>
    <source>
        <strain evidence="7">ISS120</strain>
    </source>
</reference>
<dbReference type="InterPro" id="IPR051856">
    <property type="entry name" value="CSR-E3_Ligase_Protein"/>
</dbReference>
<feature type="transmembrane region" description="Helical" evidence="5">
    <location>
        <begin position="596"/>
        <end position="616"/>
    </location>
</feature>
<dbReference type="AlphaFoldDB" id="A0A0V1DAA2"/>
<evidence type="ECO:0000256" key="3">
    <source>
        <dbReference type="ARBA" id="ARBA00022989"/>
    </source>
</evidence>
<evidence type="ECO:0000313" key="8">
    <source>
        <dbReference type="Proteomes" id="UP000054653"/>
    </source>
</evidence>
<evidence type="ECO:0000256" key="4">
    <source>
        <dbReference type="ARBA" id="ARBA00023136"/>
    </source>
</evidence>
<keyword evidence="4 5" id="KW-0472">Membrane</keyword>
<dbReference type="EMBL" id="JYDI01000021">
    <property type="protein sequence ID" value="KRY58439.1"/>
    <property type="molecule type" value="Genomic_DNA"/>
</dbReference>
<keyword evidence="3 5" id="KW-1133">Transmembrane helix</keyword>